<accession>A0A5B7ENA7</accession>
<dbReference type="Proteomes" id="UP000324222">
    <property type="component" value="Unassembled WGS sequence"/>
</dbReference>
<name>A0A5B7ENA7_PORTR</name>
<dbReference type="AlphaFoldDB" id="A0A5B7ENA7"/>
<evidence type="ECO:0000313" key="1">
    <source>
        <dbReference type="EMBL" id="MPC34757.1"/>
    </source>
</evidence>
<proteinExistence type="predicted"/>
<gene>
    <name evidence="1" type="ORF">E2C01_028157</name>
</gene>
<reference evidence="1 2" key="1">
    <citation type="submission" date="2019-05" db="EMBL/GenBank/DDBJ databases">
        <title>Another draft genome of Portunus trituberculatus and its Hox gene families provides insights of decapod evolution.</title>
        <authorList>
            <person name="Jeong J.-H."/>
            <person name="Song I."/>
            <person name="Kim S."/>
            <person name="Choi T."/>
            <person name="Kim D."/>
            <person name="Ryu S."/>
            <person name="Kim W."/>
        </authorList>
    </citation>
    <scope>NUCLEOTIDE SEQUENCE [LARGE SCALE GENOMIC DNA]</scope>
    <source>
        <tissue evidence="1">Muscle</tissue>
    </source>
</reference>
<evidence type="ECO:0000313" key="2">
    <source>
        <dbReference type="Proteomes" id="UP000324222"/>
    </source>
</evidence>
<dbReference type="EMBL" id="VSRR010003123">
    <property type="protein sequence ID" value="MPC34757.1"/>
    <property type="molecule type" value="Genomic_DNA"/>
</dbReference>
<keyword evidence="2" id="KW-1185">Reference proteome</keyword>
<organism evidence="1 2">
    <name type="scientific">Portunus trituberculatus</name>
    <name type="common">Swimming crab</name>
    <name type="synonym">Neptunus trituberculatus</name>
    <dbReference type="NCBI Taxonomy" id="210409"/>
    <lineage>
        <taxon>Eukaryota</taxon>
        <taxon>Metazoa</taxon>
        <taxon>Ecdysozoa</taxon>
        <taxon>Arthropoda</taxon>
        <taxon>Crustacea</taxon>
        <taxon>Multicrustacea</taxon>
        <taxon>Malacostraca</taxon>
        <taxon>Eumalacostraca</taxon>
        <taxon>Eucarida</taxon>
        <taxon>Decapoda</taxon>
        <taxon>Pleocyemata</taxon>
        <taxon>Brachyura</taxon>
        <taxon>Eubrachyura</taxon>
        <taxon>Portunoidea</taxon>
        <taxon>Portunidae</taxon>
        <taxon>Portuninae</taxon>
        <taxon>Portunus</taxon>
    </lineage>
</organism>
<protein>
    <submittedName>
        <fullName evidence="1">Uncharacterized protein</fullName>
    </submittedName>
</protein>
<sequence>MEAKSAERPSSAGAALGSSFTMGGGGGMPATGVHSVSNNTKAALSLQHNSCSINAYSSIAGMSMEENITINVQINR</sequence>
<comment type="caution">
    <text evidence="1">The sequence shown here is derived from an EMBL/GenBank/DDBJ whole genome shotgun (WGS) entry which is preliminary data.</text>
</comment>